<reference evidence="1" key="1">
    <citation type="submission" date="2021-01" db="EMBL/GenBank/DDBJ databases">
        <authorList>
            <person name="Bezrukov I."/>
        </authorList>
    </citation>
    <scope>NUCLEOTIDE SEQUENCE</scope>
</reference>
<organism evidence="1 2">
    <name type="scientific">Arabidopsis arenosa</name>
    <name type="common">Sand rock-cress</name>
    <name type="synonym">Cardaminopsis arenosa</name>
    <dbReference type="NCBI Taxonomy" id="38785"/>
    <lineage>
        <taxon>Eukaryota</taxon>
        <taxon>Viridiplantae</taxon>
        <taxon>Streptophyta</taxon>
        <taxon>Embryophyta</taxon>
        <taxon>Tracheophyta</taxon>
        <taxon>Spermatophyta</taxon>
        <taxon>Magnoliopsida</taxon>
        <taxon>eudicotyledons</taxon>
        <taxon>Gunneridae</taxon>
        <taxon>Pentapetalae</taxon>
        <taxon>rosids</taxon>
        <taxon>malvids</taxon>
        <taxon>Brassicales</taxon>
        <taxon>Brassicaceae</taxon>
        <taxon>Camelineae</taxon>
        <taxon>Arabidopsis</taxon>
    </lineage>
</organism>
<name>A0A8S2ABU8_ARAAE</name>
<dbReference type="AlphaFoldDB" id="A0A8S2ABU8"/>
<dbReference type="EMBL" id="LR999454">
    <property type="protein sequence ID" value="CAE6013297.1"/>
    <property type="molecule type" value="Genomic_DNA"/>
</dbReference>
<dbReference type="Proteomes" id="UP000682877">
    <property type="component" value="Chromosome 4"/>
</dbReference>
<gene>
    <name evidence="1" type="ORF">AARE701A_LOCUS9778</name>
</gene>
<sequence>MLWNVADGDMGLKDNLQNLVTGKHKHSGDSSSFVSLQEQLKEAQQKIEEQAAYNAHRDAEVAARDAVHEAEHSRAVADQKDKLEHLSLAEKYMCQTDPAFLDFMATHSPESTTNRLSTLVHS</sequence>
<proteinExistence type="predicted"/>
<evidence type="ECO:0000313" key="2">
    <source>
        <dbReference type="Proteomes" id="UP000682877"/>
    </source>
</evidence>
<protein>
    <submittedName>
        <fullName evidence="1">Uncharacterized protein</fullName>
    </submittedName>
</protein>
<evidence type="ECO:0000313" key="1">
    <source>
        <dbReference type="EMBL" id="CAE6013297.1"/>
    </source>
</evidence>
<accession>A0A8S2ABU8</accession>
<keyword evidence="2" id="KW-1185">Reference proteome</keyword>